<gene>
    <name evidence="1" type="ORF">ECANGB1_1878</name>
</gene>
<dbReference type="EMBL" id="LWDP01000006">
    <property type="protein sequence ID" value="ORD94908.1"/>
    <property type="molecule type" value="Genomic_DNA"/>
</dbReference>
<dbReference type="GO" id="GO:0003676">
    <property type="term" value="F:nucleic acid binding"/>
    <property type="evidence" value="ECO:0007669"/>
    <property type="project" value="InterPro"/>
</dbReference>
<sequence length="85" mass="9877">MMLCFTQLKIWEGIKVLNRPNNSPDTNPIENMWDWMIKWISDMGKLHNQIDCSKVIVQKNPGCNSTGPNKHFELVNTKDEGMFKP</sequence>
<dbReference type="AlphaFoldDB" id="A0A1Y1SA47"/>
<protein>
    <submittedName>
        <fullName evidence="1">Uncharacterized protein</fullName>
    </submittedName>
</protein>
<dbReference type="Proteomes" id="UP000192639">
    <property type="component" value="Unassembled WGS sequence"/>
</dbReference>
<dbReference type="VEuPathDB" id="MicrosporidiaDB:ECANGB1_1878"/>
<name>A0A1Y1SA47_9MICR</name>
<evidence type="ECO:0000313" key="2">
    <source>
        <dbReference type="Proteomes" id="UP000192639"/>
    </source>
</evidence>
<comment type="caution">
    <text evidence="1">The sequence shown here is derived from an EMBL/GenBank/DDBJ whole genome shotgun (WGS) entry which is preliminary data.</text>
</comment>
<dbReference type="Gene3D" id="3.30.420.10">
    <property type="entry name" value="Ribonuclease H-like superfamily/Ribonuclease H"/>
    <property type="match status" value="1"/>
</dbReference>
<dbReference type="InterPro" id="IPR036397">
    <property type="entry name" value="RNaseH_sf"/>
</dbReference>
<reference evidence="1 2" key="1">
    <citation type="journal article" date="2017" name="Environ. Microbiol.">
        <title>Decay of the glycolytic pathway and adaptation to intranuclear parasitism within Enterocytozoonidae microsporidia.</title>
        <authorList>
            <person name="Wiredu Boakye D."/>
            <person name="Jaroenlak P."/>
            <person name="Prachumwat A."/>
            <person name="Williams T.A."/>
            <person name="Bateman K.S."/>
            <person name="Itsathitphaisarn O."/>
            <person name="Sritunyalucksana K."/>
            <person name="Paszkiewicz K.H."/>
            <person name="Moore K.A."/>
            <person name="Stentiford G.D."/>
            <person name="Williams B.A."/>
        </authorList>
    </citation>
    <scope>NUCLEOTIDE SEQUENCE [LARGE SCALE GENOMIC DNA]</scope>
    <source>
        <strain evidence="1 2">GB1</strain>
    </source>
</reference>
<dbReference type="OrthoDB" id="2446457at2759"/>
<evidence type="ECO:0000313" key="1">
    <source>
        <dbReference type="EMBL" id="ORD94908.1"/>
    </source>
</evidence>
<organism evidence="1 2">
    <name type="scientific">Enterospora canceri</name>
    <dbReference type="NCBI Taxonomy" id="1081671"/>
    <lineage>
        <taxon>Eukaryota</taxon>
        <taxon>Fungi</taxon>
        <taxon>Fungi incertae sedis</taxon>
        <taxon>Microsporidia</taxon>
        <taxon>Enterocytozoonidae</taxon>
        <taxon>Enterospora</taxon>
    </lineage>
</organism>
<proteinExistence type="predicted"/>
<keyword evidence="2" id="KW-1185">Reference proteome</keyword>
<accession>A0A1Y1SA47</accession>